<name>A0A939PLH2_9ACTN</name>
<evidence type="ECO:0000313" key="3">
    <source>
        <dbReference type="Proteomes" id="UP000669179"/>
    </source>
</evidence>
<proteinExistence type="predicted"/>
<feature type="region of interest" description="Disordered" evidence="1">
    <location>
        <begin position="1"/>
        <end position="23"/>
    </location>
</feature>
<evidence type="ECO:0000313" key="2">
    <source>
        <dbReference type="EMBL" id="MBO2454505.1"/>
    </source>
</evidence>
<organism evidence="2 3">
    <name type="scientific">Actinomadura barringtoniae</name>
    <dbReference type="NCBI Taxonomy" id="1427535"/>
    <lineage>
        <taxon>Bacteria</taxon>
        <taxon>Bacillati</taxon>
        <taxon>Actinomycetota</taxon>
        <taxon>Actinomycetes</taxon>
        <taxon>Streptosporangiales</taxon>
        <taxon>Thermomonosporaceae</taxon>
        <taxon>Actinomadura</taxon>
    </lineage>
</organism>
<dbReference type="Proteomes" id="UP000669179">
    <property type="component" value="Unassembled WGS sequence"/>
</dbReference>
<comment type="caution">
    <text evidence="2">The sequence shown here is derived from an EMBL/GenBank/DDBJ whole genome shotgun (WGS) entry which is preliminary data.</text>
</comment>
<dbReference type="AlphaFoldDB" id="A0A939PLH2"/>
<accession>A0A939PLH2</accession>
<sequence length="78" mass="9005">MPTLDDLGRADPAQGLRPRATKENDVTLLSQELSRERIRDLEHELAAIELAARVRARRRARRDAQVRVARVRRILLAR</sequence>
<evidence type="ECO:0000256" key="1">
    <source>
        <dbReference type="SAM" id="MobiDB-lite"/>
    </source>
</evidence>
<gene>
    <name evidence="2" type="ORF">J4573_45980</name>
</gene>
<protein>
    <submittedName>
        <fullName evidence="2">Uncharacterized protein</fullName>
    </submittedName>
</protein>
<keyword evidence="3" id="KW-1185">Reference proteome</keyword>
<reference evidence="2" key="1">
    <citation type="submission" date="2021-03" db="EMBL/GenBank/DDBJ databases">
        <authorList>
            <person name="Kanchanasin P."/>
            <person name="Saeng-In P."/>
            <person name="Phongsopitanun W."/>
            <person name="Yuki M."/>
            <person name="Kudo T."/>
            <person name="Ohkuma M."/>
            <person name="Tanasupawat S."/>
        </authorList>
    </citation>
    <scope>NUCLEOTIDE SEQUENCE</scope>
    <source>
        <strain evidence="2">GKU 128</strain>
    </source>
</reference>
<dbReference type="EMBL" id="JAGEOJ010000027">
    <property type="protein sequence ID" value="MBO2454505.1"/>
    <property type="molecule type" value="Genomic_DNA"/>
</dbReference>
<dbReference type="RefSeq" id="WP_208262716.1">
    <property type="nucleotide sequence ID" value="NZ_JAGEOJ010000027.1"/>
</dbReference>